<comment type="caution">
    <text evidence="1">The sequence shown here is derived from an EMBL/GenBank/DDBJ whole genome shotgun (WGS) entry which is preliminary data.</text>
</comment>
<reference evidence="1 2" key="1">
    <citation type="submission" date="2019-03" db="EMBL/GenBank/DDBJ databases">
        <title>Empedobacter tilapiae sp. nov., isolated from an intestine of Nile tilapia Oreochromis niloticus.</title>
        <authorList>
            <person name="Kim Y.-O."/>
            <person name="Yoon J.-H."/>
        </authorList>
    </citation>
    <scope>NUCLEOTIDE SEQUENCE [LARGE SCALE GENOMIC DNA]</scope>
    <source>
        <strain evidence="1 2">MRS2</strain>
    </source>
</reference>
<dbReference type="Proteomes" id="UP000297998">
    <property type="component" value="Unassembled WGS sequence"/>
</dbReference>
<dbReference type="OrthoDB" id="1463406at2"/>
<protein>
    <submittedName>
        <fullName evidence="1">Uncharacterized protein</fullName>
    </submittedName>
</protein>
<dbReference type="RefSeq" id="WP_135836924.1">
    <property type="nucleotide sequence ID" value="NZ_SRPE01000016.1"/>
</dbReference>
<keyword evidence="2" id="KW-1185">Reference proteome</keyword>
<accession>A0A4Z1AXK3</accession>
<proteinExistence type="predicted"/>
<evidence type="ECO:0000313" key="2">
    <source>
        <dbReference type="Proteomes" id="UP000297998"/>
    </source>
</evidence>
<sequence>MALKWLNKKVVFLFIILSYHVDGQNYLKIYNDSIPNHIEFKIKDVFFNSDFDFYEIRKNKEYSIIIMGSKNQFKKFDKKFGYKELLRIVLLSHRTNQKIGLISYDEFSFKRKEDKIILDKQKTLINIKGGGKLETFSNPILLNNEFKIKEITSVNENNILIQNINKPCELKIVDKPLNMSIEKIFDLFENPNFEVEKSDGKLLFMYNPFSDWEIGHLLDN</sequence>
<organism evidence="1 2">
    <name type="scientific">Empedobacter tilapiae</name>
    <dbReference type="NCBI Taxonomy" id="2491114"/>
    <lineage>
        <taxon>Bacteria</taxon>
        <taxon>Pseudomonadati</taxon>
        <taxon>Bacteroidota</taxon>
        <taxon>Flavobacteriia</taxon>
        <taxon>Flavobacteriales</taxon>
        <taxon>Weeksellaceae</taxon>
        <taxon>Empedobacter</taxon>
    </lineage>
</organism>
<dbReference type="AlphaFoldDB" id="A0A4Z1AXK3"/>
<gene>
    <name evidence="1" type="ORF">E4J94_16725</name>
</gene>
<dbReference type="EMBL" id="SRPE01000016">
    <property type="protein sequence ID" value="TGN21936.1"/>
    <property type="molecule type" value="Genomic_DNA"/>
</dbReference>
<evidence type="ECO:0000313" key="1">
    <source>
        <dbReference type="EMBL" id="TGN21936.1"/>
    </source>
</evidence>
<name>A0A4Z1AXK3_9FLAO</name>